<feature type="region of interest" description="Disordered" evidence="3">
    <location>
        <begin position="995"/>
        <end position="1114"/>
    </location>
</feature>
<dbReference type="GO" id="GO:0035145">
    <property type="term" value="C:exon-exon junction complex"/>
    <property type="evidence" value="ECO:0007669"/>
    <property type="project" value="TreeGrafter"/>
</dbReference>
<dbReference type="Pfam" id="PF02854">
    <property type="entry name" value="MIF4G"/>
    <property type="match status" value="3"/>
</dbReference>
<feature type="domain" description="MIF4G" evidence="4">
    <location>
        <begin position="711"/>
        <end position="978"/>
    </location>
</feature>
<dbReference type="STRING" id="65357.A0A024GSZ9"/>
<organism evidence="5 6">
    <name type="scientific">Albugo candida</name>
    <dbReference type="NCBI Taxonomy" id="65357"/>
    <lineage>
        <taxon>Eukaryota</taxon>
        <taxon>Sar</taxon>
        <taxon>Stramenopiles</taxon>
        <taxon>Oomycota</taxon>
        <taxon>Peronosporomycetes</taxon>
        <taxon>Albuginales</taxon>
        <taxon>Albuginaceae</taxon>
        <taxon>Albugo</taxon>
    </lineage>
</organism>
<sequence>MDSTSLEVLQEFQKNCSSRATLRQENAPERVERLRTSTACGQGSSGKLKSDIKKTSAFVKKLKLLSESNFSTLQKDILELNLTRYISECVAAIVEAPFKMADLPVAIELISLLHQRYQEFTSLLLQTIVNVFDASHNVEDKQKMIKRRILLRLLAEMYLVDVYDDVSIILSILQRAIRRDSYNQSIGSGSGSLHFSLNATAKSRRNITSSSSSSANNSTQFEIPLLVSFAKFCGLEFFGVVPRKFKDTISRSNTSQDPKWMQLIQAQQHLVPENAQNEALNFYIQAFETISKYYENQHLTVCKLQNRNEKEELNCGEVNEKHAEELEKAKNLFEKVQTSLSLLAEAIDRDMPALPKPENEGDKSETGLLVYDGAEHRSADSNHAHKDSPFSDEDTRSLYEDLPNLLDLVPAVVLGLTEQEVLDMRKKQENQDGNKESTNDPTEEELEVEEAHDEDSGDESLDLEPEDLELERDEIAEKENKVTEAVTKDESTLPTSSSSTIYHHQADTFFTSLDSIVNRERCDKAAAEFCYINSKSNRNRLIKHVFNVPRTHLELLVYYARLLATLNRVLKDDLGQELVELLVSEFNYFIKKRNQFRLESRIKNIRFLAELVKFQLCPASAAFRCLKKCFSDFQGQNVSVATTLLENCGRFLYCCRLTHVRTVHFLSIMMKLKSAKHLDAQAETLIQNAFYLCQPPLQKERVVKQHDPLYLFIQKLLYQDLSEENLKRVTKLLRKLPWKSKAEETRDYVIKAILKVTSGKVMHMPLVVDVLKELAKFYPQLSVWIIDDVLEAIHQALDVNDYRRHQKTLGYAKLLGELYNRGFIGIKIIMDTLYLIIHHSHDLMTLPQYAPYMDYLCKLSIKHAIPNDIDPPSLTLAKTLHSFYLVPQSRYDPRVPSSVDSSTDVFRIRLVCTLIESCGTSAYTERESTFSNGLEKGLQRIRLKCFMVFFQRYILSKDEIPLETDFVIIELFESLTRAWKDQFVRYETWEEADTEAQKISATQLQETEKRQSTKLTRDNVNNETDGNAMRDDAGSKHSSNEASKRMDNDEADSREDEDEDEDEDDDDEEDDEEDEDAQDLKKGDVAKAVKGEVEEEAEDDVDDEEDQIIENEDDNDFVIRDRYQRNEEDELFEQAYKSMVQSSVEPRKSANRINVDKMAIPTMIKTVHPSYTDVEGSTQQGKQGTDGVVYKMLRRGNKGKVEARCLIVPEQSSLAQHCHRQENAGRREQSELKRLVLQNIEREELQDTFTPMFDVNERFPLPSSTRTTIAAPPTQLTADGRATFGQSSEWNNAEFGLRRGRNYRGGR</sequence>
<evidence type="ECO:0000256" key="1">
    <source>
        <dbReference type="ARBA" id="ARBA00004496"/>
    </source>
</evidence>
<dbReference type="OrthoDB" id="27832at2759"/>
<keyword evidence="2" id="KW-0963">Cytoplasm</keyword>
<evidence type="ECO:0000313" key="6">
    <source>
        <dbReference type="Proteomes" id="UP000053237"/>
    </source>
</evidence>
<dbReference type="PANTHER" id="PTHR12839:SF7">
    <property type="entry name" value="REGULATOR OF NONSENSE TRANSCRIPTS 2"/>
    <property type="match status" value="1"/>
</dbReference>
<feature type="domain" description="MIF4G" evidence="4">
    <location>
        <begin position="52"/>
        <end position="281"/>
    </location>
</feature>
<dbReference type="GO" id="GO:0005737">
    <property type="term" value="C:cytoplasm"/>
    <property type="evidence" value="ECO:0007669"/>
    <property type="project" value="UniProtKB-SubCell"/>
</dbReference>
<evidence type="ECO:0000256" key="2">
    <source>
        <dbReference type="ARBA" id="ARBA00022490"/>
    </source>
</evidence>
<dbReference type="GO" id="GO:0003723">
    <property type="term" value="F:RNA binding"/>
    <property type="evidence" value="ECO:0007669"/>
    <property type="project" value="InterPro"/>
</dbReference>
<evidence type="ECO:0000256" key="3">
    <source>
        <dbReference type="SAM" id="MobiDB-lite"/>
    </source>
</evidence>
<comment type="caution">
    <text evidence="5">The sequence shown here is derived from an EMBL/GenBank/DDBJ whole genome shotgun (WGS) entry which is preliminary data.</text>
</comment>
<feature type="compositionally biased region" description="Basic and acidic residues" evidence="3">
    <location>
        <begin position="1028"/>
        <end position="1048"/>
    </location>
</feature>
<dbReference type="Proteomes" id="UP000053237">
    <property type="component" value="Unassembled WGS sequence"/>
</dbReference>
<comment type="subcellular location">
    <subcellularLocation>
        <location evidence="1">Cytoplasm</location>
    </subcellularLocation>
</comment>
<proteinExistence type="predicted"/>
<evidence type="ECO:0000259" key="4">
    <source>
        <dbReference type="SMART" id="SM00543"/>
    </source>
</evidence>
<dbReference type="InParanoid" id="A0A024GSZ9"/>
<dbReference type="EMBL" id="CAIX01000388">
    <property type="protein sequence ID" value="CCI50061.1"/>
    <property type="molecule type" value="Genomic_DNA"/>
</dbReference>
<accession>A0A024GSZ9</accession>
<feature type="compositionally biased region" description="Basic and acidic residues" evidence="3">
    <location>
        <begin position="473"/>
        <end position="491"/>
    </location>
</feature>
<dbReference type="SUPFAM" id="SSF48371">
    <property type="entry name" value="ARM repeat"/>
    <property type="match status" value="3"/>
</dbReference>
<dbReference type="Pfam" id="PF04050">
    <property type="entry name" value="Upf2"/>
    <property type="match status" value="1"/>
</dbReference>
<dbReference type="InterPro" id="IPR016024">
    <property type="entry name" value="ARM-type_fold"/>
</dbReference>
<reference evidence="5 6" key="1">
    <citation type="submission" date="2012-05" db="EMBL/GenBank/DDBJ databases">
        <title>Recombination and specialization in a pathogen metapopulation.</title>
        <authorList>
            <person name="Gardiner A."/>
            <person name="Kemen E."/>
            <person name="Schultz-Larsen T."/>
            <person name="MacLean D."/>
            <person name="Van Oosterhout C."/>
            <person name="Jones J.D.G."/>
        </authorList>
    </citation>
    <scope>NUCLEOTIDE SEQUENCE [LARGE SCALE GENOMIC DNA]</scope>
    <source>
        <strain evidence="5 6">Ac Nc2</strain>
    </source>
</reference>
<evidence type="ECO:0000313" key="5">
    <source>
        <dbReference type="EMBL" id="CCI50061.1"/>
    </source>
</evidence>
<feature type="compositionally biased region" description="Acidic residues" evidence="3">
    <location>
        <begin position="441"/>
        <end position="472"/>
    </location>
</feature>
<name>A0A024GSZ9_9STRA</name>
<dbReference type="SMART" id="SM00543">
    <property type="entry name" value="MIF4G"/>
    <property type="match status" value="3"/>
</dbReference>
<feature type="compositionally biased region" description="Basic and acidic residues" evidence="3">
    <location>
        <begin position="1006"/>
        <end position="1017"/>
    </location>
</feature>
<dbReference type="GO" id="GO:0000184">
    <property type="term" value="P:nuclear-transcribed mRNA catabolic process, nonsense-mediated decay"/>
    <property type="evidence" value="ECO:0007669"/>
    <property type="project" value="InterPro"/>
</dbReference>
<dbReference type="InterPro" id="IPR003890">
    <property type="entry name" value="MIF4G-like_typ-3"/>
</dbReference>
<feature type="domain" description="MIF4G" evidence="4">
    <location>
        <begin position="510"/>
        <end position="696"/>
    </location>
</feature>
<keyword evidence="6" id="KW-1185">Reference proteome</keyword>
<feature type="region of interest" description="Disordered" evidence="3">
    <location>
        <begin position="424"/>
        <end position="498"/>
    </location>
</feature>
<feature type="compositionally biased region" description="Basic and acidic residues" evidence="3">
    <location>
        <begin position="1078"/>
        <end position="1092"/>
    </location>
</feature>
<feature type="compositionally biased region" description="Basic and acidic residues" evidence="3">
    <location>
        <begin position="424"/>
        <end position="438"/>
    </location>
</feature>
<feature type="compositionally biased region" description="Acidic residues" evidence="3">
    <location>
        <begin position="1093"/>
        <end position="1114"/>
    </location>
</feature>
<gene>
    <name evidence="5" type="ORF">BN9_115730</name>
</gene>
<dbReference type="InterPro" id="IPR007193">
    <property type="entry name" value="Upf2/Nmd2_C"/>
</dbReference>
<feature type="compositionally biased region" description="Acidic residues" evidence="3">
    <location>
        <begin position="1049"/>
        <end position="1077"/>
    </location>
</feature>
<protein>
    <recommendedName>
        <fullName evidence="4">MIF4G domain-containing protein</fullName>
    </recommendedName>
</protein>
<dbReference type="PANTHER" id="PTHR12839">
    <property type="entry name" value="NONSENSE-MEDIATED MRNA DECAY PROTEIN 2 UP-FRAMESHIFT SUPPRESSOR 2"/>
    <property type="match status" value="1"/>
</dbReference>
<dbReference type="Gene3D" id="1.25.40.180">
    <property type="match status" value="3"/>
</dbReference>
<dbReference type="InterPro" id="IPR039762">
    <property type="entry name" value="Nmd2/UPF2"/>
</dbReference>